<keyword evidence="3" id="KW-0813">Transport</keyword>
<dbReference type="InterPro" id="IPR056770">
    <property type="entry name" value="Piezo_THU9_anchor"/>
</dbReference>
<dbReference type="InterPro" id="IPR056769">
    <property type="entry name" value="Piezo_TM1-24"/>
</dbReference>
<dbReference type="AlphaFoldDB" id="A0A158Q5L0"/>
<dbReference type="Proteomes" id="UP000274756">
    <property type="component" value="Unassembled WGS sequence"/>
</dbReference>
<evidence type="ECO:0000256" key="9">
    <source>
        <dbReference type="ARBA" id="ARBA00023303"/>
    </source>
</evidence>
<evidence type="ECO:0000256" key="1">
    <source>
        <dbReference type="ARBA" id="ARBA00004651"/>
    </source>
</evidence>
<evidence type="ECO:0000313" key="17">
    <source>
        <dbReference type="Proteomes" id="UP000038040"/>
    </source>
</evidence>
<feature type="domain" description="Piezo transmembrane helical unit" evidence="13">
    <location>
        <begin position="1190"/>
        <end position="1295"/>
    </location>
</feature>
<dbReference type="Pfam" id="PF24871">
    <property type="entry name" value="Piezo_TM1-24"/>
    <property type="match status" value="1"/>
</dbReference>
<feature type="domain" description="Piezo THU9 and anchor" evidence="15">
    <location>
        <begin position="1485"/>
        <end position="1601"/>
    </location>
</feature>
<evidence type="ECO:0000259" key="15">
    <source>
        <dbReference type="Pfam" id="PF24874"/>
    </source>
</evidence>
<feature type="transmembrane region" description="Helical" evidence="10">
    <location>
        <begin position="537"/>
        <end position="554"/>
    </location>
</feature>
<reference evidence="19" key="1">
    <citation type="submission" date="2016-04" db="UniProtKB">
        <authorList>
            <consortium name="WormBaseParasite"/>
        </authorList>
    </citation>
    <scope>IDENTIFICATION</scope>
</reference>
<keyword evidence="6 10" id="KW-1133">Transmembrane helix</keyword>
<dbReference type="EMBL" id="UYYG01001202">
    <property type="protein sequence ID" value="VDN60128.1"/>
    <property type="molecule type" value="Genomic_DNA"/>
</dbReference>
<dbReference type="Proteomes" id="UP000038040">
    <property type="component" value="Unplaced"/>
</dbReference>
<organism evidence="17 19">
    <name type="scientific">Dracunculus medinensis</name>
    <name type="common">Guinea worm</name>
    <dbReference type="NCBI Taxonomy" id="318479"/>
    <lineage>
        <taxon>Eukaryota</taxon>
        <taxon>Metazoa</taxon>
        <taxon>Ecdysozoa</taxon>
        <taxon>Nematoda</taxon>
        <taxon>Chromadorea</taxon>
        <taxon>Rhabditida</taxon>
        <taxon>Spirurina</taxon>
        <taxon>Dracunculoidea</taxon>
        <taxon>Dracunculidae</taxon>
        <taxon>Dracunculus</taxon>
    </lineage>
</organism>
<evidence type="ECO:0000259" key="14">
    <source>
        <dbReference type="Pfam" id="PF24871"/>
    </source>
</evidence>
<evidence type="ECO:0000259" key="11">
    <source>
        <dbReference type="Pfam" id="PF12166"/>
    </source>
</evidence>
<evidence type="ECO:0000313" key="16">
    <source>
        <dbReference type="EMBL" id="VDN60128.1"/>
    </source>
</evidence>
<feature type="transmembrane region" description="Helical" evidence="10">
    <location>
        <begin position="560"/>
        <end position="582"/>
    </location>
</feature>
<evidence type="ECO:0000313" key="19">
    <source>
        <dbReference type="WBParaSite" id="DME_0000766701-mRNA-1"/>
    </source>
</evidence>
<dbReference type="PANTHER" id="PTHR47049:SF2">
    <property type="entry name" value="PIEZO-TYPE MECHANOSENSITIVE ION CHANNEL HOMOLOG"/>
    <property type="match status" value="1"/>
</dbReference>
<evidence type="ECO:0000259" key="12">
    <source>
        <dbReference type="Pfam" id="PF15917"/>
    </source>
</evidence>
<feature type="transmembrane region" description="Helical" evidence="10">
    <location>
        <begin position="58"/>
        <end position="82"/>
    </location>
</feature>
<keyword evidence="7" id="KW-0406">Ion transport</keyword>
<dbReference type="OrthoDB" id="303066at2759"/>
<feature type="transmembrane region" description="Helical" evidence="10">
    <location>
        <begin position="226"/>
        <end position="248"/>
    </location>
</feature>
<feature type="transmembrane region" description="Helical" evidence="10">
    <location>
        <begin position="112"/>
        <end position="133"/>
    </location>
</feature>
<feature type="transmembrane region" description="Helical" evidence="10">
    <location>
        <begin position="1184"/>
        <end position="1203"/>
    </location>
</feature>
<feature type="transmembrane region" description="Helical" evidence="10">
    <location>
        <begin position="451"/>
        <end position="470"/>
    </location>
</feature>
<feature type="domain" description="Piezo TM1-24" evidence="14">
    <location>
        <begin position="51"/>
        <end position="134"/>
    </location>
</feature>
<dbReference type="InterPro" id="IPR056768">
    <property type="entry name" value="THU_Piezo"/>
</dbReference>
<feature type="transmembrane region" description="Helical" evidence="10">
    <location>
        <begin position="1452"/>
        <end position="1469"/>
    </location>
</feature>
<evidence type="ECO:0000256" key="4">
    <source>
        <dbReference type="ARBA" id="ARBA00022475"/>
    </source>
</evidence>
<keyword evidence="18" id="KW-1185">Reference proteome</keyword>
<dbReference type="Pfam" id="PF23188">
    <property type="entry name" value="THU_Piezo1"/>
    <property type="match status" value="1"/>
</dbReference>
<protein>
    <submittedName>
        <fullName evidence="19">Piezo-type mechanosensitive ion channel component</fullName>
    </submittedName>
</protein>
<evidence type="ECO:0000256" key="7">
    <source>
        <dbReference type="ARBA" id="ARBA00023065"/>
    </source>
</evidence>
<keyword evidence="4" id="KW-1003">Cell membrane</keyword>
<evidence type="ECO:0000256" key="2">
    <source>
        <dbReference type="ARBA" id="ARBA00007821"/>
    </source>
</evidence>
<sequence>MVGNWQGYNNENRRQCFPRNRILSIFMFTNFTYDRKSSTSVDRCTNAKTSIPLWRRTLYPFWLLMIGFSMFVVSAIYTYQFYKLPQLYQKYFGFSEDLLRSFGLEQFSNGELFLRLLSPIIFLVFALIQVNFFHPFLIEQTEKWEKAYYHSKSGLLSVFEKLNLSLPAASAMRNDYFNETASNNKWNGGSIQEQEHSLIKSNFGSQAFLKQIGSSFLCFKSSMREFFWRVLEIHVDKVVAFAILLISLHENTSAVEKNTHDVKESISSLEWIGLSKIDSLARHCLIYILLALLMAFRSIVHIRRSLHRYIYGEIDCTIGVLFSNISRKDADTNVLNCLKYFANFAFFHFGCEICLVTAVITIGVRCDAISVYYALLVLLISVLLIKNRSLLCHLWPYMTLSIAILFVWQYLICVGMPKMFCVAYPWSNWDINMIEWLFLPDFFIQPNPVKLYADFFLLLFISCQFCVFETEKHEREQIRKRFSHELYLGHKKEIHVPDFIANEKFSKCSFREILSIAEMKNENFSLRDSALNLLKRILFMHFYWITLGVIFIAGTTRVTFFALGYVIGCFFFLWVGNSIFLRPIRFALAQLNKLILYNASVILFKISLQVVGCVYMSQMYKNYCWVLQLLGIACLKTGIMPEKSLGLFCFTLTAPLIKKFAVLVPSILAECNVPHREAGIYYDGICFTFLLIQRRIFSSKYFEHVVAEIKAQKFFSSRGAEIIENITKKETEEALRSEREALIIVREKMENIRTKHITGSDINLPVIYSNDHEETWDSKETFGPSDSSLQNISIAPNTKISTEVSSKTYGTINDNAESRRADFILKNRKRCLSLSGIEEDAREVAENWANSVENSVDSKIRENEGGIKGFGPLQLLNYAFKKGAIKEALKESEVIKATHAKMEQEMEDAFGIADHNAIRKAILRNKERRPKADFDEQTFDESAITHKQTLDARLMSAHSKIPRARLSAKRSLLLPSSVLFEIANSDFPVQSDSQRKFSMDYKLRYGAPESSSNTFKGAIDALAVIKLRSTDEVCIEAFIEIITGVLDHLFEFFHSLKTFALLFGDGVLESIIENLMRLSRDYRYVAYILTTEKGIHKEMSVRIKGERELRQSIRKRRSSLLRYSFSAASKMKPDKSMIQLHEYMKGMENEQDRDEMDLTRCSISPAKANVEKHKASRLIRLIHALYYALISKSEMICYFVIVLNHMNSASLLSLPLPLMTFLWGTLTVPRPSRHFWITLITYVQATVIIKYIAQFGFFPWNKTASSVNPFYPPRILGIEKRDKYATWDLILLMSIGLWDHEEEIKKRSVSEKRPKKAESQIIQSKFSASLKESSLPDICEEDQERMSRRFTFSWSIFARRSVVKRYASNLCPTELIIRHIKLRIISIRNFLHILLNPVDRCPLDLYAPMFLCDAVCFLIIIFGYSAFGVNVIHTDSGGVDGGVTAYFEENKVPATLVSMLIIQFVLIILDRAIFLRKFLLGKVVLQIQAGYHNRSLGNIITNSYSLINWLLYKAFLLIPFLFELRALMDWMWIDTSLGVGDWFTLNDIYAHVYMIKCERKIEEDYPSPKGVKKRPILKYGLGGFLLVGIVLIIWFPLVIFSMANTVGTRNLPIECTCKLTIGGYEPLFHSTAQHGDIHELSAIEYEDLQYIYRMNKVALSYMADYDHLDVVKASINGNSYSLWNISPPSKGALIEDLNGSLPMTLKFEWYFKRAPNENLQFGVVESSRTININAGDQVRKDLAEVIATGSNKSIYIPNLLVPLVKVPGEGKADYVHALLNEHLQSKDKPIDSVFYDALLQLDSADVGQWWQLRMIDPCFDPLLKRDPIVLDHILIYGFVDKVFPVTFSIITGGGILSLYLSMVLVFGRLLRSLVTGAMQRIMFEELPNVDRILRLCLDINLVREAGELQLEEDLFAKLIFLFRSPATLIKWTKEGDS</sequence>
<dbReference type="InterPro" id="IPR031334">
    <property type="entry name" value="Piezo_cap_dom"/>
</dbReference>
<feature type="transmembrane region" description="Helical" evidence="10">
    <location>
        <begin position="397"/>
        <end position="417"/>
    </location>
</feature>
<feature type="transmembrane region" description="Helical" evidence="10">
    <location>
        <begin position="1579"/>
        <end position="1603"/>
    </location>
</feature>
<feature type="transmembrane region" description="Helical" evidence="10">
    <location>
        <begin position="1234"/>
        <end position="1253"/>
    </location>
</feature>
<dbReference type="GO" id="GO:0008381">
    <property type="term" value="F:mechanosensitive monoatomic ion channel activity"/>
    <property type="evidence" value="ECO:0007669"/>
    <property type="project" value="InterPro"/>
</dbReference>
<proteinExistence type="inferred from homology"/>
<feature type="transmembrane region" description="Helical" evidence="10">
    <location>
        <begin position="594"/>
        <end position="617"/>
    </location>
</feature>
<comment type="subcellular location">
    <subcellularLocation>
        <location evidence="1">Cell membrane</location>
        <topology evidence="1">Multi-pass membrane protein</topology>
    </subcellularLocation>
</comment>
<keyword evidence="9" id="KW-0407">Ion channel</keyword>
<evidence type="ECO:0000256" key="3">
    <source>
        <dbReference type="ARBA" id="ARBA00022448"/>
    </source>
</evidence>
<comment type="similarity">
    <text evidence="2">Belongs to the PIEZO (TC 1.A.75) family.</text>
</comment>
<dbReference type="Pfam" id="PF24874">
    <property type="entry name" value="Piezo_THU9_anchor"/>
    <property type="match status" value="1"/>
</dbReference>
<evidence type="ECO:0000256" key="6">
    <source>
        <dbReference type="ARBA" id="ARBA00022989"/>
    </source>
</evidence>
<feature type="transmembrane region" description="Helical" evidence="10">
    <location>
        <begin position="340"/>
        <end position="362"/>
    </location>
</feature>
<name>A0A158Q5L0_DRAME</name>
<dbReference type="GO" id="GO:0005886">
    <property type="term" value="C:plasma membrane"/>
    <property type="evidence" value="ECO:0007669"/>
    <property type="project" value="UniProtKB-SubCell"/>
</dbReference>
<feature type="transmembrane region" description="Helical" evidence="10">
    <location>
        <begin position="1847"/>
        <end position="1870"/>
    </location>
</feature>
<evidence type="ECO:0000259" key="13">
    <source>
        <dbReference type="Pfam" id="PF23188"/>
    </source>
</evidence>
<feature type="domain" description="Piezo non-specific cation channel cap" evidence="11">
    <location>
        <begin position="1640"/>
        <end position="1934"/>
    </location>
</feature>
<dbReference type="Pfam" id="PF15917">
    <property type="entry name" value="Piezo_TM25-28"/>
    <property type="match status" value="1"/>
</dbReference>
<dbReference type="STRING" id="318479.A0A158Q5L0"/>
<dbReference type="InterPro" id="IPR027272">
    <property type="entry name" value="Piezo"/>
</dbReference>
<evidence type="ECO:0000313" key="18">
    <source>
        <dbReference type="Proteomes" id="UP000274756"/>
    </source>
</evidence>
<dbReference type="WBParaSite" id="DME_0000766701-mRNA-1">
    <property type="protein sequence ID" value="DME_0000766701-mRNA-1"/>
    <property type="gene ID" value="DME_0000766701"/>
</dbReference>
<dbReference type="PANTHER" id="PTHR47049">
    <property type="entry name" value="PIEZO-TYPE MECHANOSENSITIVE ION CHANNEL HOMOLOG"/>
    <property type="match status" value="1"/>
</dbReference>
<evidence type="ECO:0000256" key="5">
    <source>
        <dbReference type="ARBA" id="ARBA00022692"/>
    </source>
</evidence>
<gene>
    <name evidence="16" type="ORF">DME_LOCUS10101</name>
</gene>
<reference evidence="16 18" key="2">
    <citation type="submission" date="2018-11" db="EMBL/GenBank/DDBJ databases">
        <authorList>
            <consortium name="Pathogen Informatics"/>
        </authorList>
    </citation>
    <scope>NUCLEOTIDE SEQUENCE [LARGE SCALE GENOMIC DNA]</scope>
</reference>
<evidence type="ECO:0000256" key="8">
    <source>
        <dbReference type="ARBA" id="ARBA00023136"/>
    </source>
</evidence>
<feature type="transmembrane region" description="Helical" evidence="10">
    <location>
        <begin position="368"/>
        <end position="385"/>
    </location>
</feature>
<feature type="transmembrane region" description="Helical" evidence="10">
    <location>
        <begin position="1210"/>
        <end position="1228"/>
    </location>
</feature>
<dbReference type="Pfam" id="PF12166">
    <property type="entry name" value="Piezo_cap"/>
    <property type="match status" value="1"/>
</dbReference>
<feature type="transmembrane region" description="Helical" evidence="10">
    <location>
        <begin position="280"/>
        <end position="300"/>
    </location>
</feature>
<feature type="domain" description="Piezo TM25-28" evidence="12">
    <location>
        <begin position="522"/>
        <end position="758"/>
    </location>
</feature>
<dbReference type="InterPro" id="IPR031805">
    <property type="entry name" value="Piezo_TM25-28"/>
</dbReference>
<keyword evidence="5 10" id="KW-0812">Transmembrane</keyword>
<evidence type="ECO:0000256" key="10">
    <source>
        <dbReference type="SAM" id="Phobius"/>
    </source>
</evidence>
<feature type="transmembrane region" description="Helical" evidence="10">
    <location>
        <begin position="1410"/>
        <end position="1432"/>
    </location>
</feature>
<accession>A0A158Q5L0</accession>
<keyword evidence="8 10" id="KW-0472">Membrane</keyword>